<reference evidence="1 2" key="1">
    <citation type="journal article" date="2021" name="BMC Genomics">
        <title>Datura genome reveals duplications of psychoactive alkaloid biosynthetic genes and high mutation rate following tissue culture.</title>
        <authorList>
            <person name="Rajewski A."/>
            <person name="Carter-House D."/>
            <person name="Stajich J."/>
            <person name="Litt A."/>
        </authorList>
    </citation>
    <scope>NUCLEOTIDE SEQUENCE [LARGE SCALE GENOMIC DNA]</scope>
    <source>
        <strain evidence="1">AR-01</strain>
    </source>
</reference>
<evidence type="ECO:0000313" key="2">
    <source>
        <dbReference type="Proteomes" id="UP000823775"/>
    </source>
</evidence>
<accession>A0ABS8USM9</accession>
<protein>
    <submittedName>
        <fullName evidence="1">Uncharacterized protein</fullName>
    </submittedName>
</protein>
<name>A0ABS8USM9_DATST</name>
<proteinExistence type="predicted"/>
<comment type="caution">
    <text evidence="1">The sequence shown here is derived from an EMBL/GenBank/DDBJ whole genome shotgun (WGS) entry which is preliminary data.</text>
</comment>
<evidence type="ECO:0000313" key="1">
    <source>
        <dbReference type="EMBL" id="MCD9637589.1"/>
    </source>
</evidence>
<organism evidence="1 2">
    <name type="scientific">Datura stramonium</name>
    <name type="common">Jimsonweed</name>
    <name type="synonym">Common thornapple</name>
    <dbReference type="NCBI Taxonomy" id="4076"/>
    <lineage>
        <taxon>Eukaryota</taxon>
        <taxon>Viridiplantae</taxon>
        <taxon>Streptophyta</taxon>
        <taxon>Embryophyta</taxon>
        <taxon>Tracheophyta</taxon>
        <taxon>Spermatophyta</taxon>
        <taxon>Magnoliopsida</taxon>
        <taxon>eudicotyledons</taxon>
        <taxon>Gunneridae</taxon>
        <taxon>Pentapetalae</taxon>
        <taxon>asterids</taxon>
        <taxon>lamiids</taxon>
        <taxon>Solanales</taxon>
        <taxon>Solanaceae</taxon>
        <taxon>Solanoideae</taxon>
        <taxon>Datureae</taxon>
        <taxon>Datura</taxon>
    </lineage>
</organism>
<dbReference type="EMBL" id="JACEIK010002515">
    <property type="protein sequence ID" value="MCD9637589.1"/>
    <property type="molecule type" value="Genomic_DNA"/>
</dbReference>
<sequence>MASASGILMGNDSNEWYTRRKWFQQELILVLAVLEFSTETCRFLEFRSHLRLFLSSVKKSLHLRNWGDLGMFTHAMGFLHPYGRNGRGFLHLQAHINEGHAASAKLDTRVGFHLYNAFLTTVTLQM</sequence>
<dbReference type="Proteomes" id="UP000823775">
    <property type="component" value="Unassembled WGS sequence"/>
</dbReference>
<keyword evidence="2" id="KW-1185">Reference proteome</keyword>
<gene>
    <name evidence="1" type="ORF">HAX54_020958</name>
</gene>